<evidence type="ECO:0000313" key="1">
    <source>
        <dbReference type="EMBL" id="CAE2299959.1"/>
    </source>
</evidence>
<accession>A0A7S4NPW1</accession>
<proteinExistence type="predicted"/>
<reference evidence="1" key="1">
    <citation type="submission" date="2021-01" db="EMBL/GenBank/DDBJ databases">
        <authorList>
            <person name="Corre E."/>
            <person name="Pelletier E."/>
            <person name="Niang G."/>
            <person name="Scheremetjew M."/>
            <person name="Finn R."/>
            <person name="Kale V."/>
            <person name="Holt S."/>
            <person name="Cochrane G."/>
            <person name="Meng A."/>
            <person name="Brown T."/>
            <person name="Cohen L."/>
        </authorList>
    </citation>
    <scope>NUCLEOTIDE SEQUENCE</scope>
    <source>
        <strain evidence="1">CCMP 2712</strain>
    </source>
</reference>
<organism evidence="1">
    <name type="scientific">Guillardia theta</name>
    <name type="common">Cryptophyte</name>
    <name type="synonym">Cryptomonas phi</name>
    <dbReference type="NCBI Taxonomy" id="55529"/>
    <lineage>
        <taxon>Eukaryota</taxon>
        <taxon>Cryptophyceae</taxon>
        <taxon>Pyrenomonadales</taxon>
        <taxon>Geminigeraceae</taxon>
        <taxon>Guillardia</taxon>
    </lineage>
</organism>
<dbReference type="EMBL" id="HBKN01019515">
    <property type="protein sequence ID" value="CAE2299959.1"/>
    <property type="molecule type" value="Transcribed_RNA"/>
</dbReference>
<dbReference type="AlphaFoldDB" id="A0A7S4NPW1"/>
<gene>
    <name evidence="1" type="ORF">GTHE00462_LOCUS15381</name>
</gene>
<protein>
    <submittedName>
        <fullName evidence="1">Uncharacterized protein</fullName>
    </submittedName>
</protein>
<sequence>MTLWYLYVSQADRKLGREWGVPSLDCWKSDEHQARRLCDIKEYGFDHRHGHREAGFRFKAFPALRAQQLRRSQGGEQEWSDLKSIHFQGGAKGEIHSFATANCSRSFSLFLSLSHTNDTQSLARQLEVDAGHGQSPDVRH</sequence>
<name>A0A7S4NPW1_GUITH</name>